<dbReference type="InterPro" id="IPR029063">
    <property type="entry name" value="SAM-dependent_MTases_sf"/>
</dbReference>
<name>A0ABS6J4D5_9RHOB</name>
<dbReference type="GO" id="GO:0032259">
    <property type="term" value="P:methylation"/>
    <property type="evidence" value="ECO:0007669"/>
    <property type="project" value="UniProtKB-KW"/>
</dbReference>
<reference evidence="1 2" key="1">
    <citation type="submission" date="2021-06" db="EMBL/GenBank/DDBJ databases">
        <title>Rhodobacteraceae bacterium strain HSP-20.</title>
        <authorList>
            <person name="Chen W.-M."/>
        </authorList>
    </citation>
    <scope>NUCLEOTIDE SEQUENCE [LARGE SCALE GENOMIC DNA]</scope>
    <source>
        <strain evidence="1 2">HSP-20</strain>
    </source>
</reference>
<dbReference type="SUPFAM" id="SSF53335">
    <property type="entry name" value="S-adenosyl-L-methionine-dependent methyltransferases"/>
    <property type="match status" value="2"/>
</dbReference>
<dbReference type="Gene3D" id="3.40.50.150">
    <property type="entry name" value="Vaccinia Virus protein VP39"/>
    <property type="match status" value="1"/>
</dbReference>
<evidence type="ECO:0000313" key="1">
    <source>
        <dbReference type="EMBL" id="MBU9698608.1"/>
    </source>
</evidence>
<dbReference type="GO" id="GO:0008168">
    <property type="term" value="F:methyltransferase activity"/>
    <property type="evidence" value="ECO:0007669"/>
    <property type="project" value="UniProtKB-KW"/>
</dbReference>
<comment type="caution">
    <text evidence="1">The sequence shown here is derived from an EMBL/GenBank/DDBJ whole genome shotgun (WGS) entry which is preliminary data.</text>
</comment>
<keyword evidence="1" id="KW-0489">Methyltransferase</keyword>
<organism evidence="1 2">
    <name type="scientific">Paragemmobacter amnigenus</name>
    <dbReference type="NCBI Taxonomy" id="2852097"/>
    <lineage>
        <taxon>Bacteria</taxon>
        <taxon>Pseudomonadati</taxon>
        <taxon>Pseudomonadota</taxon>
        <taxon>Alphaproteobacteria</taxon>
        <taxon>Rhodobacterales</taxon>
        <taxon>Paracoccaceae</taxon>
        <taxon>Paragemmobacter</taxon>
    </lineage>
</organism>
<dbReference type="EMBL" id="JAAATX020000008">
    <property type="protein sequence ID" value="MBU9698608.1"/>
    <property type="molecule type" value="Genomic_DNA"/>
</dbReference>
<accession>A0ABS6J4D5</accession>
<dbReference type="Proteomes" id="UP000731907">
    <property type="component" value="Unassembled WGS sequence"/>
</dbReference>
<evidence type="ECO:0000313" key="2">
    <source>
        <dbReference type="Proteomes" id="UP000731907"/>
    </source>
</evidence>
<dbReference type="RefSeq" id="WP_161762733.1">
    <property type="nucleotide sequence ID" value="NZ_JAAATX020000008.1"/>
</dbReference>
<protein>
    <submittedName>
        <fullName evidence="1">Methyltransferase</fullName>
    </submittedName>
</protein>
<gene>
    <name evidence="1" type="ORF">GU927_012215</name>
</gene>
<proteinExistence type="predicted"/>
<keyword evidence="1" id="KW-0808">Transferase</keyword>
<sequence length="267" mass="28974">MVSEFNWAVRRKLDEILADEPTPQRLALALRHLAKWRAHVLEGALVERSGDRVLSGPFRGMAYPVRSSEGSRNARLVGSYEASLAPVIEGIVAGGYDRVVDVGCAEGYYAVGLALRMPAARVFARDSDARAQALCRQMAEANGVVARVEIGGEVTPAGLAALVAGRTVILCDTEGAEEVLLDPVAAPGLLAADVLVEVHEGIKAGRIDLLTRRFAATHEVVRIDRKLEDAGLPAWAEALGDLDRLLLLWEWRASPTPWLWMRRRVAA</sequence>
<keyword evidence="2" id="KW-1185">Reference proteome</keyword>